<reference evidence="2" key="1">
    <citation type="submission" date="2022-11" db="UniProtKB">
        <authorList>
            <consortium name="WormBaseParasite"/>
        </authorList>
    </citation>
    <scope>IDENTIFICATION</scope>
</reference>
<dbReference type="WBParaSite" id="ES5_v2.g16054.t1">
    <property type="protein sequence ID" value="ES5_v2.g16054.t1"/>
    <property type="gene ID" value="ES5_v2.g16054"/>
</dbReference>
<organism evidence="1 2">
    <name type="scientific">Panagrolaimus sp. ES5</name>
    <dbReference type="NCBI Taxonomy" id="591445"/>
    <lineage>
        <taxon>Eukaryota</taxon>
        <taxon>Metazoa</taxon>
        <taxon>Ecdysozoa</taxon>
        <taxon>Nematoda</taxon>
        <taxon>Chromadorea</taxon>
        <taxon>Rhabditida</taxon>
        <taxon>Tylenchina</taxon>
        <taxon>Panagrolaimomorpha</taxon>
        <taxon>Panagrolaimoidea</taxon>
        <taxon>Panagrolaimidae</taxon>
        <taxon>Panagrolaimus</taxon>
    </lineage>
</organism>
<name>A0AC34FGU6_9BILA</name>
<evidence type="ECO:0000313" key="1">
    <source>
        <dbReference type="Proteomes" id="UP000887579"/>
    </source>
</evidence>
<accession>A0AC34FGU6</accession>
<proteinExistence type="predicted"/>
<evidence type="ECO:0000313" key="2">
    <source>
        <dbReference type="WBParaSite" id="ES5_v2.g16054.t1"/>
    </source>
</evidence>
<dbReference type="Proteomes" id="UP000887579">
    <property type="component" value="Unplaced"/>
</dbReference>
<protein>
    <submittedName>
        <fullName evidence="2">Protein kinase domain-containing protein</fullName>
    </submittedName>
</protein>
<sequence length="347" mass="41102">MERKWNETSLDCDGNIIVVQHPDPYRGAQFLVQSGQGIVFLAHDYEQKKHVVIKKTKYDLCNFNNRQLQAADIMNILDAYTPDETFQSFGNIYLVFECMNKRDLRHLHYEKWNEFCDYQKGAPLVADLILQLFSAVAYLHQDKLKLIHRDIKPDNILISQIADYNYLVKLGDLGHARKIPPIEIYFRQPYSMPIDLWSAGCVLAEILIPANPSKPLFDSRDPHIVSQMHYELIAATISTRFANNKLPQWKDIEKWGEYFRWILENTLKLNPNERAKAADIIQLNPFRMLNLEKYAFEEVTEPYEESVEDPRRPSDWRMKIYDKLKEFNQKRIEEILQRQNDENYHNF</sequence>